<dbReference type="Pfam" id="PF12079">
    <property type="entry name" value="DUF3558"/>
    <property type="match status" value="1"/>
</dbReference>
<dbReference type="EMBL" id="BAFO02000033">
    <property type="protein sequence ID" value="GAD86819.1"/>
    <property type="molecule type" value="Genomic_DNA"/>
</dbReference>
<dbReference type="EMBL" id="AB685274">
    <property type="protein sequence ID" value="BAO99005.1"/>
    <property type="molecule type" value="Genomic_DNA"/>
</dbReference>
<accession>U5EP15</accession>
<protein>
    <recommendedName>
        <fullName evidence="3">DUF3558 domain-containing protein</fullName>
    </recommendedName>
</protein>
<reference evidence="1 2" key="1">
    <citation type="journal article" date="2014" name="BMC Genomics">
        <title>Genome based analysis of type-I polyketide synthase and nonribosomal peptide synthetase gene clusters in seven strains of five representative Nocardia species.</title>
        <authorList>
            <person name="Komaki H."/>
            <person name="Ichikawa N."/>
            <person name="Hosoyama A."/>
            <person name="Takahashi-Nakaguchi A."/>
            <person name="Matsuzawa T."/>
            <person name="Suzuki K."/>
            <person name="Fujita N."/>
            <person name="Gonoi T."/>
        </authorList>
    </citation>
    <scope>NUCLEOTIDE SEQUENCE [LARGE SCALE GENOMIC DNA]</scope>
    <source>
        <strain evidence="1 2">NBRC 15531</strain>
    </source>
</reference>
<organism evidence="1 2">
    <name type="scientific">Nocardia asteroides NBRC 15531</name>
    <dbReference type="NCBI Taxonomy" id="1110697"/>
    <lineage>
        <taxon>Bacteria</taxon>
        <taxon>Bacillati</taxon>
        <taxon>Actinomycetota</taxon>
        <taxon>Actinomycetes</taxon>
        <taxon>Mycobacteriales</taxon>
        <taxon>Nocardiaceae</taxon>
        <taxon>Nocardia</taxon>
    </lineage>
</organism>
<gene>
    <name evidence="1" type="ORF">NCAST_33_01980</name>
</gene>
<proteinExistence type="predicted"/>
<dbReference type="STRING" id="1824.SAMN05444423_1011780"/>
<dbReference type="Proteomes" id="UP000017048">
    <property type="component" value="Unassembled WGS sequence"/>
</dbReference>
<sequence length="161" mass="17251">MQAAPTSSGTTAAITSADISAGLWDPCTLPDSALAAAGINTATKEKDVAGVAFEGWKVCGWRDTAKTYSFAVYASEHSIDEVRARTDRTEFSPVRVGSYDGLQYRPAGSSRDSECFISLAVGRQMVDFNVLNRHTARSVAKEACQETRRLAEALVQNVPAT</sequence>
<evidence type="ECO:0008006" key="3">
    <source>
        <dbReference type="Google" id="ProtNLM"/>
    </source>
</evidence>
<keyword evidence="2" id="KW-1185">Reference proteome</keyword>
<dbReference type="AlphaFoldDB" id="U5EP15"/>
<dbReference type="InterPro" id="IPR024520">
    <property type="entry name" value="DUF3558"/>
</dbReference>
<dbReference type="eggNOG" id="ENOG5031EYE">
    <property type="taxonomic scope" value="Bacteria"/>
</dbReference>
<name>U5EP15_NOCAS</name>
<evidence type="ECO:0000313" key="1">
    <source>
        <dbReference type="EMBL" id="GAD86819.1"/>
    </source>
</evidence>
<evidence type="ECO:0000313" key="2">
    <source>
        <dbReference type="Proteomes" id="UP000017048"/>
    </source>
</evidence>